<proteinExistence type="predicted"/>
<protein>
    <submittedName>
        <fullName evidence="1">Uncharacterized protein</fullName>
    </submittedName>
</protein>
<evidence type="ECO:0000313" key="1">
    <source>
        <dbReference type="EMBL" id="CAB4149107.1"/>
    </source>
</evidence>
<gene>
    <name evidence="1" type="ORF">UFOVP532_50</name>
</gene>
<reference evidence="1" key="1">
    <citation type="submission" date="2020-04" db="EMBL/GenBank/DDBJ databases">
        <authorList>
            <person name="Chiriac C."/>
            <person name="Salcher M."/>
            <person name="Ghai R."/>
            <person name="Kavagutti S V."/>
        </authorList>
    </citation>
    <scope>NUCLEOTIDE SEQUENCE</scope>
</reference>
<accession>A0A6J5MTF7</accession>
<organism evidence="1">
    <name type="scientific">uncultured Caudovirales phage</name>
    <dbReference type="NCBI Taxonomy" id="2100421"/>
    <lineage>
        <taxon>Viruses</taxon>
        <taxon>Duplodnaviria</taxon>
        <taxon>Heunggongvirae</taxon>
        <taxon>Uroviricota</taxon>
        <taxon>Caudoviricetes</taxon>
        <taxon>Peduoviridae</taxon>
        <taxon>Maltschvirus</taxon>
        <taxon>Maltschvirus maltsch</taxon>
    </lineage>
</organism>
<name>A0A6J5MTF7_9CAUD</name>
<dbReference type="EMBL" id="LR796497">
    <property type="protein sequence ID" value="CAB4149107.1"/>
    <property type="molecule type" value="Genomic_DNA"/>
</dbReference>
<sequence>MIEDYNYYKDWHQRYILKWRKLINLQNQTHKVKYLIQEMRYFIWMLEIRKELFKHYDINAKAHPSYPICLDWKNYKIKTKQNE</sequence>